<dbReference type="PATRIC" id="fig|1915.4.peg.4464"/>
<organism evidence="2 3">
    <name type="scientific">Streptomyces lincolnensis</name>
    <dbReference type="NCBI Taxonomy" id="1915"/>
    <lineage>
        <taxon>Bacteria</taxon>
        <taxon>Bacillati</taxon>
        <taxon>Actinomycetota</taxon>
        <taxon>Actinomycetes</taxon>
        <taxon>Kitasatosporales</taxon>
        <taxon>Streptomycetaceae</taxon>
        <taxon>Streptomyces</taxon>
    </lineage>
</organism>
<feature type="domain" description="DUF6571" evidence="1">
    <location>
        <begin position="184"/>
        <end position="396"/>
    </location>
</feature>
<evidence type="ECO:0000313" key="2">
    <source>
        <dbReference type="EMBL" id="ANS66268.1"/>
    </source>
</evidence>
<dbReference type="OrthoDB" id="3543532at2"/>
<dbReference type="Pfam" id="PF20211">
    <property type="entry name" value="DUF6571"/>
    <property type="match status" value="1"/>
</dbReference>
<dbReference type="STRING" id="1915.SLINC_4044"/>
<dbReference type="InterPro" id="IPR046701">
    <property type="entry name" value="DUF6571"/>
</dbReference>
<proteinExistence type="predicted"/>
<accession>A0A1B1MCB8</accession>
<gene>
    <name evidence="2" type="ORF">SLINC_4044</name>
</gene>
<dbReference type="KEGG" id="sls:SLINC_4044"/>
<keyword evidence="3" id="KW-1185">Reference proteome</keyword>
<dbReference type="EMBL" id="CP016438">
    <property type="protein sequence ID" value="ANS66268.1"/>
    <property type="molecule type" value="Genomic_DNA"/>
</dbReference>
<reference evidence="2 3" key="1">
    <citation type="submission" date="2016-07" db="EMBL/GenBank/DDBJ databases">
        <title>Enhancement of antibiotic productionsby engineered nitrateutilization in actinobacteria.</title>
        <authorList>
            <person name="Meng S.C."/>
        </authorList>
    </citation>
    <scope>NUCLEOTIDE SEQUENCE [LARGE SCALE GENOMIC DNA]</scope>
    <source>
        <strain evidence="2 3">NRRL 2936</strain>
    </source>
</reference>
<dbReference type="Proteomes" id="UP000092598">
    <property type="component" value="Chromosome"/>
</dbReference>
<evidence type="ECO:0000259" key="1">
    <source>
        <dbReference type="Pfam" id="PF20211"/>
    </source>
</evidence>
<protein>
    <submittedName>
        <fullName evidence="2">AG2 protein</fullName>
    </submittedName>
</protein>
<name>A0A1B1MCB8_STRLN</name>
<dbReference type="RefSeq" id="WP_067435504.1">
    <property type="nucleotide sequence ID" value="NZ_CP016438.1"/>
</dbReference>
<sequence>MNLNTLRFGEFGKLSTAVTDWSTLVTNLEALQREAAEGLKGFADKANWTGVNSQVTKVFITKTAGEFSDAYNQAKTIRNILQDTHDELVGHRERLKTAIANGLKKNLTVMDTGNGSFTVTMNVHPDRAAEGHTPPEHKPEDVTALRDEVARILGDAITSDETAAEALKAIVGQSELGFSDASFKDRDSAAQSLKDAQRVADLARKGDDMSPEEFDEANRLMAAHRGDPLFQEKFATTLGPRGTMDFWADMSDPTDGSRLLHDRRDQFAEFQKNLGLTLAGATQSDSPAMRNWTDQMVQLGDQRFTQRGGDVYGFQIMSNLMRTGDYDNRFLNQYGDKLVAMEKEMRIPDRLYQMEPTFKTNFIGEERGLDPMSGFMTALSNSPDAATEFFKDDQPQDNARWVLKDRPYFDDSPLHDGPNEGKDAAGRALVAAGTGMNPNDPNARYVEHTDDHRRVLDRSLGILAESKDDFPAEFRDDMAKILVNHGDATHHTMSSLATDENDPRQLDRKQLLEVTKQISRDQGAYGMLNQGLTHEIVRDIHNDKPADPRQTLLRAGATMGFLEEARYQALEVDKENPTWSAKFIESGVGAAVSYIPVAGPVVDKGVGIAVEAWKQDEEARINEENSRVKGETFTEREGQLQALAREWMAANPGSLNGRDEYTITSDINGAAFDGNNRAQGLAGK</sequence>
<dbReference type="AlphaFoldDB" id="A0A1B1MCB8"/>
<evidence type="ECO:0000313" key="3">
    <source>
        <dbReference type="Proteomes" id="UP000092598"/>
    </source>
</evidence>